<name>A0A7W3QMX8_ACTNM</name>
<dbReference type="Proteomes" id="UP000572680">
    <property type="component" value="Unassembled WGS sequence"/>
</dbReference>
<dbReference type="SUPFAM" id="SSF53597">
    <property type="entry name" value="Dihydrofolate reductase-like"/>
    <property type="match status" value="1"/>
</dbReference>
<protein>
    <submittedName>
        <fullName evidence="2">Dihydrofolate reductase</fullName>
    </submittedName>
</protein>
<dbReference type="PANTHER" id="PTHR38011:SF11">
    <property type="entry name" value="2,5-DIAMINO-6-RIBOSYLAMINO-4(3H)-PYRIMIDINONE 5'-PHOSPHATE REDUCTASE"/>
    <property type="match status" value="1"/>
</dbReference>
<dbReference type="InterPro" id="IPR050765">
    <property type="entry name" value="Riboflavin_Biosynth_HTPR"/>
</dbReference>
<dbReference type="AlphaFoldDB" id="A0A7W3QMX8"/>
<dbReference type="GO" id="GO:0009231">
    <property type="term" value="P:riboflavin biosynthetic process"/>
    <property type="evidence" value="ECO:0007669"/>
    <property type="project" value="InterPro"/>
</dbReference>
<accession>A0A7W3QMX8</accession>
<evidence type="ECO:0000313" key="2">
    <source>
        <dbReference type="EMBL" id="MBA8953052.1"/>
    </source>
</evidence>
<dbReference type="InterPro" id="IPR024072">
    <property type="entry name" value="DHFR-like_dom_sf"/>
</dbReference>
<proteinExistence type="predicted"/>
<dbReference type="InterPro" id="IPR002734">
    <property type="entry name" value="RibDG_C"/>
</dbReference>
<sequence>MRKLCAGLMMSLDGVVESPDQWTEQYWAPEMAGVMAEALESADTVLLGRRTYLEFAKLWPEQGDSNPMAAFLNGSPKYVASSTLDTLEWEGSTLVEGDVVAKVRELKQQEGGNIQVPGSPLLVRSLLVAGVLDELALMIFPVVVGGGTRLFDDVTRSFELTLADATTYSTGVQGLRYEPAGK</sequence>
<dbReference type="Pfam" id="PF01872">
    <property type="entry name" value="RibD_C"/>
    <property type="match status" value="1"/>
</dbReference>
<dbReference type="Gene3D" id="3.40.430.10">
    <property type="entry name" value="Dihydrofolate Reductase, subunit A"/>
    <property type="match status" value="1"/>
</dbReference>
<dbReference type="EMBL" id="JACJIA010000006">
    <property type="protein sequence ID" value="MBA8953052.1"/>
    <property type="molecule type" value="Genomic_DNA"/>
</dbReference>
<dbReference type="GO" id="GO:0008703">
    <property type="term" value="F:5-amino-6-(5-phosphoribosylamino)uracil reductase activity"/>
    <property type="evidence" value="ECO:0007669"/>
    <property type="project" value="InterPro"/>
</dbReference>
<organism evidence="2 3">
    <name type="scientific">Actinomadura namibiensis</name>
    <dbReference type="NCBI Taxonomy" id="182080"/>
    <lineage>
        <taxon>Bacteria</taxon>
        <taxon>Bacillati</taxon>
        <taxon>Actinomycetota</taxon>
        <taxon>Actinomycetes</taxon>
        <taxon>Streptosporangiales</taxon>
        <taxon>Thermomonosporaceae</taxon>
        <taxon>Actinomadura</taxon>
    </lineage>
</organism>
<evidence type="ECO:0000313" key="3">
    <source>
        <dbReference type="Proteomes" id="UP000572680"/>
    </source>
</evidence>
<evidence type="ECO:0000259" key="1">
    <source>
        <dbReference type="Pfam" id="PF01872"/>
    </source>
</evidence>
<gene>
    <name evidence="2" type="ORF">HNR61_004702</name>
</gene>
<dbReference type="PANTHER" id="PTHR38011">
    <property type="entry name" value="DIHYDROFOLATE REDUCTASE FAMILY PROTEIN (AFU_ORTHOLOGUE AFUA_8G06820)"/>
    <property type="match status" value="1"/>
</dbReference>
<dbReference type="RefSeq" id="WP_182845305.1">
    <property type="nucleotide sequence ID" value="NZ_BAAALP010000033.1"/>
</dbReference>
<feature type="domain" description="Bacterial bifunctional deaminase-reductase C-terminal" evidence="1">
    <location>
        <begin position="3"/>
        <end position="173"/>
    </location>
</feature>
<keyword evidence="3" id="KW-1185">Reference proteome</keyword>
<reference evidence="2 3" key="1">
    <citation type="submission" date="2020-08" db="EMBL/GenBank/DDBJ databases">
        <title>Genomic Encyclopedia of Type Strains, Phase IV (KMG-IV): sequencing the most valuable type-strain genomes for metagenomic binning, comparative biology and taxonomic classification.</title>
        <authorList>
            <person name="Goeker M."/>
        </authorList>
    </citation>
    <scope>NUCLEOTIDE SEQUENCE [LARGE SCALE GENOMIC DNA]</scope>
    <source>
        <strain evidence="2 3">DSM 44197</strain>
    </source>
</reference>
<comment type="caution">
    <text evidence="2">The sequence shown here is derived from an EMBL/GenBank/DDBJ whole genome shotgun (WGS) entry which is preliminary data.</text>
</comment>